<feature type="domain" description="Phage head morphogenesis" evidence="1">
    <location>
        <begin position="119"/>
        <end position="250"/>
    </location>
</feature>
<sequence length="265" mass="30235">MTQQEQNKYYYEWHKFQQRYEKYYEKKFAAALKVQVAAFIKTQDIMAIPSFPIYTVLNDLYKTVGTRWARVARVSMTKADEVSGRMGFNERIVELMRQYYGIDLLNDAEDITTFTKQVIQGILSDAALTGASFDDIVRSLTSSSELGAMRARRIARTETVTAANGAAMLYAQTSGNVMEKIWISVKDKRTRHNAWANHKTIDGTVKDIEEPFLLKSQKLGDILMMQPGVRNQPNGLAVPASQIVNCRCVVAFQSKRDRQGRIIRR</sequence>
<protein>
    <submittedName>
        <fullName evidence="2">Phage head morphogenesis domain containing protein</fullName>
    </submittedName>
</protein>
<evidence type="ECO:0000313" key="2">
    <source>
        <dbReference type="EMBL" id="CAB4162217.1"/>
    </source>
</evidence>
<dbReference type="EMBL" id="LR796733">
    <property type="protein sequence ID" value="CAB4162217.1"/>
    <property type="molecule type" value="Genomic_DNA"/>
</dbReference>
<organism evidence="2">
    <name type="scientific">uncultured Caudovirales phage</name>
    <dbReference type="NCBI Taxonomy" id="2100421"/>
    <lineage>
        <taxon>Viruses</taxon>
        <taxon>Duplodnaviria</taxon>
        <taxon>Heunggongvirae</taxon>
        <taxon>Uroviricota</taxon>
        <taxon>Caudoviricetes</taxon>
        <taxon>Peduoviridae</taxon>
        <taxon>Maltschvirus</taxon>
        <taxon>Maltschvirus maltsch</taxon>
    </lineage>
</organism>
<dbReference type="InterPro" id="IPR006528">
    <property type="entry name" value="Phage_head_morphogenesis_dom"/>
</dbReference>
<evidence type="ECO:0000259" key="1">
    <source>
        <dbReference type="Pfam" id="PF04233"/>
    </source>
</evidence>
<accession>A0A6J5NT92</accession>
<gene>
    <name evidence="2" type="ORF">UFOVP778_35</name>
</gene>
<proteinExistence type="predicted"/>
<reference evidence="2" key="1">
    <citation type="submission" date="2020-04" db="EMBL/GenBank/DDBJ databases">
        <authorList>
            <person name="Chiriac C."/>
            <person name="Salcher M."/>
            <person name="Ghai R."/>
            <person name="Kavagutti S V."/>
        </authorList>
    </citation>
    <scope>NUCLEOTIDE SEQUENCE</scope>
</reference>
<dbReference type="Pfam" id="PF04233">
    <property type="entry name" value="Phage_Mu_F"/>
    <property type="match status" value="1"/>
</dbReference>
<name>A0A6J5NT92_9CAUD</name>